<dbReference type="RefSeq" id="WP_174947584.1">
    <property type="nucleotide sequence ID" value="NZ_CABVPY010000100.1"/>
</dbReference>
<dbReference type="InterPro" id="IPR000792">
    <property type="entry name" value="Tscrpt_reg_LuxR_C"/>
</dbReference>
<organism evidence="6 7">
    <name type="scientific">Burkholderia lata (strain ATCC 17760 / DSM 23089 / LMG 22485 / NCIMB 9086 / R18194 / 383)</name>
    <dbReference type="NCBI Taxonomy" id="482957"/>
    <lineage>
        <taxon>Bacteria</taxon>
        <taxon>Pseudomonadati</taxon>
        <taxon>Pseudomonadota</taxon>
        <taxon>Betaproteobacteria</taxon>
        <taxon>Burkholderiales</taxon>
        <taxon>Burkholderiaceae</taxon>
        <taxon>Burkholderia</taxon>
        <taxon>Burkholderia cepacia complex</taxon>
    </lineage>
</organism>
<keyword evidence="2" id="KW-0238">DNA-binding</keyword>
<dbReference type="InterPro" id="IPR011006">
    <property type="entry name" value="CheY-like_superfamily"/>
</dbReference>
<dbReference type="CDD" id="cd17535">
    <property type="entry name" value="REC_NarL-like"/>
    <property type="match status" value="1"/>
</dbReference>
<dbReference type="InterPro" id="IPR058245">
    <property type="entry name" value="NreC/VraR/RcsB-like_REC"/>
</dbReference>
<sequence length="218" mass="23416">MNIRVVLADDHPTVLSGVRHELGRAPTIEIVGTAPRSDALITLLSSTPCDVLITDYAMPGGSFVDGLPLLHYLRRTWPDMKVIVLTTIDNPAMLQEMAKGGAHGVLSKLDDVGHLIAAVHAVYAGATYFSPSVRERTQAPASAPRSVPSLTPREAEVIRLYTSGLSIGEIAARLNRAKQTVSAQKIRAMKKLGIERDADLFQYAYETGLTAAGQTGEN</sequence>
<name>A0A6P2SPP0_BURL3</name>
<proteinExistence type="predicted"/>
<dbReference type="InterPro" id="IPR039420">
    <property type="entry name" value="WalR-like"/>
</dbReference>
<dbReference type="Gene3D" id="3.40.50.2300">
    <property type="match status" value="1"/>
</dbReference>
<dbReference type="GO" id="GO:0006355">
    <property type="term" value="P:regulation of DNA-templated transcription"/>
    <property type="evidence" value="ECO:0007669"/>
    <property type="project" value="InterPro"/>
</dbReference>
<evidence type="ECO:0000259" key="4">
    <source>
        <dbReference type="PROSITE" id="PS50043"/>
    </source>
</evidence>
<evidence type="ECO:0000256" key="3">
    <source>
        <dbReference type="PROSITE-ProRule" id="PRU00169"/>
    </source>
</evidence>
<dbReference type="SUPFAM" id="SSF52172">
    <property type="entry name" value="CheY-like"/>
    <property type="match status" value="1"/>
</dbReference>
<feature type="domain" description="Response regulatory" evidence="5">
    <location>
        <begin position="4"/>
        <end position="123"/>
    </location>
</feature>
<dbReference type="SUPFAM" id="SSF46894">
    <property type="entry name" value="C-terminal effector domain of the bipartite response regulators"/>
    <property type="match status" value="1"/>
</dbReference>
<evidence type="ECO:0000256" key="1">
    <source>
        <dbReference type="ARBA" id="ARBA00022553"/>
    </source>
</evidence>
<dbReference type="AlphaFoldDB" id="A0A6P2SPP0"/>
<dbReference type="SMART" id="SM00421">
    <property type="entry name" value="HTH_LUXR"/>
    <property type="match status" value="1"/>
</dbReference>
<evidence type="ECO:0000313" key="6">
    <source>
        <dbReference type="EMBL" id="VWC47076.1"/>
    </source>
</evidence>
<accession>A0A6P2SPP0</accession>
<dbReference type="InterPro" id="IPR001789">
    <property type="entry name" value="Sig_transdc_resp-reg_receiver"/>
</dbReference>
<protein>
    <submittedName>
        <fullName evidence="6">LuxR family transcriptional regulator</fullName>
    </submittedName>
</protein>
<dbReference type="PRINTS" id="PR00038">
    <property type="entry name" value="HTHLUXR"/>
</dbReference>
<dbReference type="Gene3D" id="1.10.10.10">
    <property type="entry name" value="Winged helix-like DNA-binding domain superfamily/Winged helix DNA-binding domain"/>
    <property type="match status" value="1"/>
</dbReference>
<gene>
    <name evidence="6" type="ORF">BLA6863_07507</name>
</gene>
<feature type="modified residue" description="4-aspartylphosphate" evidence="3">
    <location>
        <position position="55"/>
    </location>
</feature>
<evidence type="ECO:0000313" key="7">
    <source>
        <dbReference type="Proteomes" id="UP000494170"/>
    </source>
</evidence>
<dbReference type="PANTHER" id="PTHR43214:SF17">
    <property type="entry name" value="TRANSCRIPTIONAL REGULATORY PROTEIN RCSB"/>
    <property type="match status" value="1"/>
</dbReference>
<dbReference type="EMBL" id="CABVPY010000100">
    <property type="protein sequence ID" value="VWC47076.1"/>
    <property type="molecule type" value="Genomic_DNA"/>
</dbReference>
<dbReference type="GO" id="GO:0000160">
    <property type="term" value="P:phosphorelay signal transduction system"/>
    <property type="evidence" value="ECO:0007669"/>
    <property type="project" value="InterPro"/>
</dbReference>
<dbReference type="PROSITE" id="PS50110">
    <property type="entry name" value="RESPONSE_REGULATORY"/>
    <property type="match status" value="1"/>
</dbReference>
<dbReference type="InterPro" id="IPR016032">
    <property type="entry name" value="Sig_transdc_resp-reg_C-effctor"/>
</dbReference>
<reference evidence="6 7" key="1">
    <citation type="submission" date="2019-09" db="EMBL/GenBank/DDBJ databases">
        <authorList>
            <person name="Depoorter E."/>
        </authorList>
    </citation>
    <scope>NUCLEOTIDE SEQUENCE [LARGE SCALE GENOMIC DNA]</scope>
    <source>
        <strain evidence="6">LMG 6863</strain>
    </source>
</reference>
<dbReference type="InterPro" id="IPR036388">
    <property type="entry name" value="WH-like_DNA-bd_sf"/>
</dbReference>
<evidence type="ECO:0000259" key="5">
    <source>
        <dbReference type="PROSITE" id="PS50110"/>
    </source>
</evidence>
<dbReference type="Pfam" id="PF00072">
    <property type="entry name" value="Response_reg"/>
    <property type="match status" value="1"/>
</dbReference>
<keyword evidence="1 3" id="KW-0597">Phosphoprotein</keyword>
<dbReference type="CDD" id="cd06170">
    <property type="entry name" value="LuxR_C_like"/>
    <property type="match status" value="1"/>
</dbReference>
<dbReference type="PANTHER" id="PTHR43214">
    <property type="entry name" value="TWO-COMPONENT RESPONSE REGULATOR"/>
    <property type="match status" value="1"/>
</dbReference>
<dbReference type="Pfam" id="PF00196">
    <property type="entry name" value="GerE"/>
    <property type="match status" value="1"/>
</dbReference>
<evidence type="ECO:0000256" key="2">
    <source>
        <dbReference type="ARBA" id="ARBA00023125"/>
    </source>
</evidence>
<dbReference type="SMART" id="SM00448">
    <property type="entry name" value="REC"/>
    <property type="match status" value="1"/>
</dbReference>
<dbReference type="GO" id="GO:0003677">
    <property type="term" value="F:DNA binding"/>
    <property type="evidence" value="ECO:0007669"/>
    <property type="project" value="UniProtKB-KW"/>
</dbReference>
<dbReference type="PROSITE" id="PS50043">
    <property type="entry name" value="HTH_LUXR_2"/>
    <property type="match status" value="1"/>
</dbReference>
<dbReference type="Proteomes" id="UP000494170">
    <property type="component" value="Unassembled WGS sequence"/>
</dbReference>
<feature type="domain" description="HTH luxR-type" evidence="4">
    <location>
        <begin position="143"/>
        <end position="208"/>
    </location>
</feature>